<feature type="transmembrane region" description="Helical" evidence="9">
    <location>
        <begin position="281"/>
        <end position="303"/>
    </location>
</feature>
<evidence type="ECO:0000256" key="9">
    <source>
        <dbReference type="SAM" id="Phobius"/>
    </source>
</evidence>
<dbReference type="RefSeq" id="WP_013884384.1">
    <property type="nucleotide sequence ID" value="NC_015671.1"/>
</dbReference>
<gene>
    <name evidence="10" type="ordered locus">Celgi_2367</name>
</gene>
<feature type="transmembrane region" description="Helical" evidence="9">
    <location>
        <begin position="315"/>
        <end position="336"/>
    </location>
</feature>
<dbReference type="GO" id="GO:0055085">
    <property type="term" value="P:transmembrane transport"/>
    <property type="evidence" value="ECO:0007669"/>
    <property type="project" value="InterPro"/>
</dbReference>
<evidence type="ECO:0000256" key="2">
    <source>
        <dbReference type="ARBA" id="ARBA00008566"/>
    </source>
</evidence>
<organism evidence="10 11">
    <name type="scientific">Cellulomonas gilvus (strain ATCC 13127 / NRRL B-14078)</name>
    <name type="common">Cellvibrio gilvus</name>
    <dbReference type="NCBI Taxonomy" id="593907"/>
    <lineage>
        <taxon>Bacteria</taxon>
        <taxon>Bacillati</taxon>
        <taxon>Actinomycetota</taxon>
        <taxon>Actinomycetes</taxon>
        <taxon>Micrococcales</taxon>
        <taxon>Cellulomonadaceae</taxon>
        <taxon>Cellulomonas</taxon>
    </lineage>
</organism>
<feature type="region of interest" description="Disordered" evidence="8">
    <location>
        <begin position="380"/>
        <end position="414"/>
    </location>
</feature>
<keyword evidence="5 9" id="KW-0812">Transmembrane</keyword>
<proteinExistence type="inferred from homology"/>
<evidence type="ECO:0000313" key="10">
    <source>
        <dbReference type="EMBL" id="AEI12866.1"/>
    </source>
</evidence>
<evidence type="ECO:0000256" key="4">
    <source>
        <dbReference type="ARBA" id="ARBA00022475"/>
    </source>
</evidence>
<keyword evidence="7 9" id="KW-0472">Membrane</keyword>
<dbReference type="Gene3D" id="1.50.10.150">
    <property type="entry name" value="Voltage-dependent anion channel"/>
    <property type="match status" value="1"/>
</dbReference>
<keyword evidence="6 9" id="KW-1133">Transmembrane helix</keyword>
<keyword evidence="11" id="KW-1185">Reference proteome</keyword>
<evidence type="ECO:0000313" key="11">
    <source>
        <dbReference type="Proteomes" id="UP000000485"/>
    </source>
</evidence>
<feature type="transmembrane region" description="Helical" evidence="9">
    <location>
        <begin position="204"/>
        <end position="228"/>
    </location>
</feature>
<dbReference type="Proteomes" id="UP000000485">
    <property type="component" value="Chromosome"/>
</dbReference>
<feature type="transmembrane region" description="Helical" evidence="9">
    <location>
        <begin position="103"/>
        <end position="123"/>
    </location>
</feature>
<feature type="transmembrane region" description="Helical" evidence="9">
    <location>
        <begin position="240"/>
        <end position="269"/>
    </location>
</feature>
<evidence type="ECO:0000256" key="1">
    <source>
        <dbReference type="ARBA" id="ARBA00004651"/>
    </source>
</evidence>
<dbReference type="STRING" id="593907.Celgi_2367"/>
<dbReference type="InterPro" id="IPR004695">
    <property type="entry name" value="SLAC1/Mae1/Ssu1/TehA"/>
</dbReference>
<dbReference type="HOGENOM" id="CLU_030057_6_4_11"/>
<dbReference type="AlphaFoldDB" id="F8A1I2"/>
<accession>F8A1I2</accession>
<dbReference type="InterPro" id="IPR038665">
    <property type="entry name" value="Voltage-dep_anion_channel_sf"/>
</dbReference>
<keyword evidence="3" id="KW-0813">Transport</keyword>
<comment type="similarity">
    <text evidence="2">Belongs to the tellurite-resistance/dicarboxylate transporter (TDT) family.</text>
</comment>
<evidence type="ECO:0000256" key="6">
    <source>
        <dbReference type="ARBA" id="ARBA00022989"/>
    </source>
</evidence>
<feature type="transmembrane region" description="Helical" evidence="9">
    <location>
        <begin position="135"/>
        <end position="158"/>
    </location>
</feature>
<evidence type="ECO:0000256" key="7">
    <source>
        <dbReference type="ARBA" id="ARBA00023136"/>
    </source>
</evidence>
<feature type="transmembrane region" description="Helical" evidence="9">
    <location>
        <begin position="342"/>
        <end position="363"/>
    </location>
</feature>
<sequence>MLDRAPVIARPTGAPLTPAPGTPRQALTTARLGPNWFTSVMGTGIVATSSAGLPVHVPGVRAAATVVWLTAASLLVVLVVATARHWSHHRAAARRHHLDPFMAHFYGAPPMAMLTVGAGAVLLGPPLLGDRAALVVGATLWTLGTLAGLASAVAIPVLQLTRHAVGEQDAFAGWLMPVVPPLVSAATGALLLPHVPAGEARLAFALTLGALFGLSLLGSALILPLVWARLVRHGPGAPTLVPTLWLVLGPLGQSATAALALAGVTHLVAGPGTAHVVEVLAVLYAVPTLGFAALWAAWALTVTVRTARAGMPFALTWWAFTFPVGTCVTGLSGLAVHTGSRVVAVAAVGAWAGLVGAWATVGVRTARGALVTRELLAPPQPAPAPVPAQSRAYRDTNADRIRGGAHTSARATPASTCACSSGS</sequence>
<evidence type="ECO:0000256" key="3">
    <source>
        <dbReference type="ARBA" id="ARBA00022448"/>
    </source>
</evidence>
<protein>
    <submittedName>
        <fullName evidence="10">C4-dicarboxylate transporter/malic acid transport protein</fullName>
    </submittedName>
</protein>
<dbReference type="PANTHER" id="PTHR31686:SF1">
    <property type="entry name" value="SULFITE EFFLUX PUMP SSU1"/>
    <property type="match status" value="1"/>
</dbReference>
<reference evidence="11" key="1">
    <citation type="submission" date="2011-04" db="EMBL/GenBank/DDBJ databases">
        <title>Complete sequence of Cellvibrio gilvus ATCC 13127.</title>
        <authorList>
            <person name="Lucas S."/>
            <person name="Han J."/>
            <person name="Lapidus A."/>
            <person name="Cheng J.-F."/>
            <person name="Goodwin L."/>
            <person name="Pitluck S."/>
            <person name="Peters L."/>
            <person name="Munk A."/>
            <person name="Detter J.C."/>
            <person name="Han C."/>
            <person name="Tapia R."/>
            <person name="Land M."/>
            <person name="Hauser L."/>
            <person name="Kyrpides N."/>
            <person name="Ivanova N."/>
            <person name="Ovchinnikova G."/>
            <person name="Pagani I."/>
            <person name="Mead D."/>
            <person name="Brumm P."/>
            <person name="Woyke T."/>
        </authorList>
    </citation>
    <scope>NUCLEOTIDE SEQUENCE [LARGE SCALE GENOMIC DNA]</scope>
    <source>
        <strain evidence="11">ATCC 13127 / NRRL B-14078</strain>
    </source>
</reference>
<dbReference type="InterPro" id="IPR051629">
    <property type="entry name" value="Sulfite_efflux_TDT"/>
</dbReference>
<dbReference type="KEGG" id="cga:Celgi_2367"/>
<dbReference type="eggNOG" id="COG1275">
    <property type="taxonomic scope" value="Bacteria"/>
</dbReference>
<dbReference type="GO" id="GO:0005886">
    <property type="term" value="C:plasma membrane"/>
    <property type="evidence" value="ECO:0007669"/>
    <property type="project" value="UniProtKB-SubCell"/>
</dbReference>
<dbReference type="EMBL" id="CP002665">
    <property type="protein sequence ID" value="AEI12866.1"/>
    <property type="molecule type" value="Genomic_DNA"/>
</dbReference>
<keyword evidence="4" id="KW-1003">Cell membrane</keyword>
<name>F8A1I2_CELGA</name>
<comment type="subcellular location">
    <subcellularLocation>
        <location evidence="1">Cell membrane</location>
        <topology evidence="1">Multi-pass membrane protein</topology>
    </subcellularLocation>
</comment>
<evidence type="ECO:0000256" key="8">
    <source>
        <dbReference type="SAM" id="MobiDB-lite"/>
    </source>
</evidence>
<feature type="compositionally biased region" description="Basic and acidic residues" evidence="8">
    <location>
        <begin position="392"/>
        <end position="402"/>
    </location>
</feature>
<dbReference type="PANTHER" id="PTHR31686">
    <property type="match status" value="1"/>
</dbReference>
<dbReference type="CDD" id="cd09320">
    <property type="entry name" value="TDT_like_2"/>
    <property type="match status" value="1"/>
</dbReference>
<dbReference type="Pfam" id="PF03595">
    <property type="entry name" value="SLAC1"/>
    <property type="match status" value="1"/>
</dbReference>
<feature type="transmembrane region" description="Helical" evidence="9">
    <location>
        <begin position="170"/>
        <end position="192"/>
    </location>
</feature>
<evidence type="ECO:0000256" key="5">
    <source>
        <dbReference type="ARBA" id="ARBA00022692"/>
    </source>
</evidence>
<feature type="transmembrane region" description="Helical" evidence="9">
    <location>
        <begin position="62"/>
        <end position="83"/>
    </location>
</feature>